<evidence type="ECO:0000313" key="1">
    <source>
        <dbReference type="EMBL" id="RMZ53435.1"/>
    </source>
</evidence>
<proteinExistence type="predicted"/>
<name>A0A3M7KUP4_AUXPR</name>
<dbReference type="EMBL" id="QOKY01000198">
    <property type="protein sequence ID" value="RMZ53435.1"/>
    <property type="molecule type" value="Genomic_DNA"/>
</dbReference>
<organism evidence="1 2">
    <name type="scientific">Auxenochlorella protothecoides</name>
    <name type="common">Green microalga</name>
    <name type="synonym">Chlorella protothecoides</name>
    <dbReference type="NCBI Taxonomy" id="3075"/>
    <lineage>
        <taxon>Eukaryota</taxon>
        <taxon>Viridiplantae</taxon>
        <taxon>Chlorophyta</taxon>
        <taxon>core chlorophytes</taxon>
        <taxon>Trebouxiophyceae</taxon>
        <taxon>Chlorellales</taxon>
        <taxon>Chlorellaceae</taxon>
        <taxon>Auxenochlorella</taxon>
    </lineage>
</organism>
<reference evidence="2" key="1">
    <citation type="journal article" date="2018" name="Algal Res.">
        <title>Characterization of plant carbon substrate utilization by Auxenochlorella protothecoides.</title>
        <authorList>
            <person name="Vogler B.W."/>
            <person name="Starkenburg S.R."/>
            <person name="Sudasinghe N."/>
            <person name="Schambach J.Y."/>
            <person name="Rollin J.A."/>
            <person name="Pattathil S."/>
            <person name="Barry A.N."/>
        </authorList>
    </citation>
    <scope>NUCLEOTIDE SEQUENCE [LARGE SCALE GENOMIC DNA]</scope>
    <source>
        <strain evidence="2">UTEX 25</strain>
    </source>
</reference>
<sequence>MALTLFVPIAAIRGYRATGTWAVLGAKALETGARSAAITTLLTVIAGAARVATYEDLKVALEDRAYRLHYNKLQNRTDQFCRVSLWWELWSVVRLQLLCSMVIPDSRLVGPPWGLGSA</sequence>
<dbReference type="AlphaFoldDB" id="A0A3M7KUP4"/>
<accession>A0A3M7KUP4</accession>
<evidence type="ECO:0000313" key="2">
    <source>
        <dbReference type="Proteomes" id="UP000279271"/>
    </source>
</evidence>
<dbReference type="Proteomes" id="UP000279271">
    <property type="component" value="Unassembled WGS sequence"/>
</dbReference>
<protein>
    <submittedName>
        <fullName evidence="1">Uncharacterized protein</fullName>
    </submittedName>
</protein>
<gene>
    <name evidence="1" type="ORF">APUTEX25_004923</name>
</gene>
<comment type="caution">
    <text evidence="1">The sequence shown here is derived from an EMBL/GenBank/DDBJ whole genome shotgun (WGS) entry which is preliminary data.</text>
</comment>
<dbReference type="Pfam" id="PF08560">
    <property type="entry name" value="DUF1757"/>
    <property type="match status" value="1"/>
</dbReference>
<dbReference type="InterPro" id="IPR013869">
    <property type="entry name" value="DUF1757"/>
</dbReference>